<feature type="transmembrane region" description="Helical" evidence="1">
    <location>
        <begin position="140"/>
        <end position="160"/>
    </location>
</feature>
<dbReference type="PANTHER" id="PTHR35797:SF1">
    <property type="entry name" value="PROTEASE"/>
    <property type="match status" value="1"/>
</dbReference>
<dbReference type="eggNOG" id="COG1266">
    <property type="taxonomic scope" value="Bacteria"/>
</dbReference>
<proteinExistence type="predicted"/>
<dbReference type="GO" id="GO:0080120">
    <property type="term" value="P:CAAX-box protein maturation"/>
    <property type="evidence" value="ECO:0007669"/>
    <property type="project" value="UniProtKB-ARBA"/>
</dbReference>
<feature type="transmembrane region" description="Helical" evidence="1">
    <location>
        <begin position="283"/>
        <end position="305"/>
    </location>
</feature>
<dbReference type="HOGENOM" id="CLU_064706_0_1_11"/>
<feature type="transmembrane region" description="Helical" evidence="1">
    <location>
        <begin position="190"/>
        <end position="210"/>
    </location>
</feature>
<keyword evidence="4" id="KW-1185">Reference proteome</keyword>
<dbReference type="InterPro" id="IPR042150">
    <property type="entry name" value="MmRce1-like"/>
</dbReference>
<sequence>MRGKRDLLLFLLIAFGASWLAALPVWTRGGPLDASVVIPTGLVMMFTPSLGVLAVWLLCHRGTPFREWARRTGLTLGPRRGTTVRAIALAWFGVPLLTVVAAAVSVALGILELDLGGLSLFRQMLGDQADRIPLDPHTLLVIQLVQAIVAGPLINALPALGEEWGWRGWLLPRLLGDPGPGEGAGPGRIAVGRVWGALLLSGVIWGAWHAPLTLKGYNYPSLGPWAAVVFTGFCVLFGALLGWLRLRSASVWPAVFGHASLNASAGLALILGHADDPPNPALAGITGVAGWAVLAVTLAGFLWYGSRGRPAESGRP</sequence>
<protein>
    <submittedName>
        <fullName evidence="3">Abortive infection protein</fullName>
    </submittedName>
</protein>
<dbReference type="STRING" id="469371.Tbis_1274"/>
<reference evidence="3 4" key="1">
    <citation type="submission" date="2010-01" db="EMBL/GenBank/DDBJ databases">
        <title>The complete genome of Thermobispora bispora DSM 43833.</title>
        <authorList>
            <consortium name="US DOE Joint Genome Institute (JGI-PGF)"/>
            <person name="Lucas S."/>
            <person name="Copeland A."/>
            <person name="Lapidus A."/>
            <person name="Glavina del Rio T."/>
            <person name="Dalin E."/>
            <person name="Tice H."/>
            <person name="Bruce D."/>
            <person name="Goodwin L."/>
            <person name="Pitluck S."/>
            <person name="Kyrpides N."/>
            <person name="Mavromatis K."/>
            <person name="Ivanova N."/>
            <person name="Mikhailova N."/>
            <person name="Chertkov O."/>
            <person name="Brettin T."/>
            <person name="Detter J.C."/>
            <person name="Han C."/>
            <person name="Larimer F."/>
            <person name="Land M."/>
            <person name="Hauser L."/>
            <person name="Markowitz V."/>
            <person name="Cheng J.-F."/>
            <person name="Hugenholtz P."/>
            <person name="Woyke T."/>
            <person name="Wu D."/>
            <person name="Jando M."/>
            <person name="Schneider S."/>
            <person name="Klenk H.-P."/>
            <person name="Eisen J.A."/>
        </authorList>
    </citation>
    <scope>NUCLEOTIDE SEQUENCE [LARGE SCALE GENOMIC DNA]</scope>
    <source>
        <strain evidence="4">ATCC 19993 / DSM 43833 / CBS 139.67 / JCM 10125 / KCTC 9307 / NBRC 14880 / R51</strain>
    </source>
</reference>
<dbReference type="InterPro" id="IPR003675">
    <property type="entry name" value="Rce1/LyrA-like_dom"/>
</dbReference>
<feature type="domain" description="CAAX prenyl protease 2/Lysostaphin resistance protein A-like" evidence="2">
    <location>
        <begin position="148"/>
        <end position="263"/>
    </location>
</feature>
<evidence type="ECO:0000259" key="2">
    <source>
        <dbReference type="Pfam" id="PF02517"/>
    </source>
</evidence>
<accession>D6Y973</accession>
<evidence type="ECO:0000313" key="3">
    <source>
        <dbReference type="EMBL" id="ADG87993.1"/>
    </source>
</evidence>
<evidence type="ECO:0000256" key="1">
    <source>
        <dbReference type="SAM" id="Phobius"/>
    </source>
</evidence>
<dbReference type="Proteomes" id="UP000006640">
    <property type="component" value="Chromosome"/>
</dbReference>
<dbReference type="GO" id="GO:0004175">
    <property type="term" value="F:endopeptidase activity"/>
    <property type="evidence" value="ECO:0007669"/>
    <property type="project" value="UniProtKB-ARBA"/>
</dbReference>
<gene>
    <name evidence="3" type="ordered locus">Tbis_1274</name>
</gene>
<keyword evidence="1" id="KW-0472">Membrane</keyword>
<feature type="transmembrane region" description="Helical" evidence="1">
    <location>
        <begin position="251"/>
        <end position="271"/>
    </location>
</feature>
<feature type="transmembrane region" description="Helical" evidence="1">
    <location>
        <begin position="88"/>
        <end position="111"/>
    </location>
</feature>
<dbReference type="AlphaFoldDB" id="D6Y973"/>
<keyword evidence="1" id="KW-1133">Transmembrane helix</keyword>
<feature type="transmembrane region" description="Helical" evidence="1">
    <location>
        <begin position="38"/>
        <end position="59"/>
    </location>
</feature>
<dbReference type="RefSeq" id="WP_013131526.1">
    <property type="nucleotide sequence ID" value="NC_014165.1"/>
</dbReference>
<evidence type="ECO:0000313" key="4">
    <source>
        <dbReference type="Proteomes" id="UP000006640"/>
    </source>
</evidence>
<dbReference type="EMBL" id="CP001874">
    <property type="protein sequence ID" value="ADG87993.1"/>
    <property type="molecule type" value="Genomic_DNA"/>
</dbReference>
<organism evidence="3 4">
    <name type="scientific">Thermobispora bispora (strain ATCC 19993 / DSM 43833 / CBS 139.67 / JCM 10125 / KCTC 9307 / NBRC 14880 / R51)</name>
    <dbReference type="NCBI Taxonomy" id="469371"/>
    <lineage>
        <taxon>Bacteria</taxon>
        <taxon>Bacillati</taxon>
        <taxon>Actinomycetota</taxon>
        <taxon>Actinomycetes</taxon>
        <taxon>Streptosporangiales</taxon>
        <taxon>Streptosporangiaceae</taxon>
        <taxon>Thermobispora</taxon>
    </lineage>
</organism>
<feature type="transmembrane region" description="Helical" evidence="1">
    <location>
        <begin position="222"/>
        <end position="244"/>
    </location>
</feature>
<dbReference type="KEGG" id="tbi:Tbis_1274"/>
<dbReference type="PANTHER" id="PTHR35797">
    <property type="entry name" value="PROTEASE-RELATED"/>
    <property type="match status" value="1"/>
</dbReference>
<dbReference type="Pfam" id="PF02517">
    <property type="entry name" value="Rce1-like"/>
    <property type="match status" value="1"/>
</dbReference>
<dbReference type="OrthoDB" id="3693644at2"/>
<keyword evidence="1" id="KW-0812">Transmembrane</keyword>
<name>D6Y973_THEBD</name>